<evidence type="ECO:0000313" key="9">
    <source>
        <dbReference type="Proteomes" id="UP001589855"/>
    </source>
</evidence>
<dbReference type="InterPro" id="IPR007267">
    <property type="entry name" value="GtrA_DPMS_TM"/>
</dbReference>
<name>A0ABV6K3Y5_9LACO</name>
<dbReference type="PANTHER" id="PTHR38459">
    <property type="entry name" value="PROPHAGE BACTOPRENOL-LINKED GLUCOSE TRANSLOCASE HOMOLOG"/>
    <property type="match status" value="1"/>
</dbReference>
<gene>
    <name evidence="8" type="ORF">ACFFGS_08600</name>
</gene>
<evidence type="ECO:0000256" key="4">
    <source>
        <dbReference type="ARBA" id="ARBA00022989"/>
    </source>
</evidence>
<evidence type="ECO:0000259" key="7">
    <source>
        <dbReference type="Pfam" id="PF04138"/>
    </source>
</evidence>
<feature type="transmembrane region" description="Helical" evidence="6">
    <location>
        <begin position="49"/>
        <end position="69"/>
    </location>
</feature>
<accession>A0ABV6K3Y5</accession>
<protein>
    <submittedName>
        <fullName evidence="8">GtrA family protein</fullName>
    </submittedName>
</protein>
<proteinExistence type="inferred from homology"/>
<evidence type="ECO:0000256" key="5">
    <source>
        <dbReference type="ARBA" id="ARBA00023136"/>
    </source>
</evidence>
<comment type="subcellular location">
    <subcellularLocation>
        <location evidence="1">Membrane</location>
        <topology evidence="1">Multi-pass membrane protein</topology>
    </subcellularLocation>
</comment>
<dbReference type="Proteomes" id="UP001589855">
    <property type="component" value="Unassembled WGS sequence"/>
</dbReference>
<dbReference type="InterPro" id="IPR051401">
    <property type="entry name" value="GtrA_CellWall_Glycosyl"/>
</dbReference>
<comment type="caution">
    <text evidence="8">The sequence shown here is derived from an EMBL/GenBank/DDBJ whole genome shotgun (WGS) entry which is preliminary data.</text>
</comment>
<feature type="domain" description="GtrA/DPMS transmembrane" evidence="7">
    <location>
        <begin position="28"/>
        <end position="143"/>
    </location>
</feature>
<evidence type="ECO:0000256" key="6">
    <source>
        <dbReference type="SAM" id="Phobius"/>
    </source>
</evidence>
<dbReference type="EMBL" id="JBHLUK010000067">
    <property type="protein sequence ID" value="MFC0424175.1"/>
    <property type="molecule type" value="Genomic_DNA"/>
</dbReference>
<comment type="similarity">
    <text evidence="2">Belongs to the GtrA family.</text>
</comment>
<keyword evidence="3 6" id="KW-0812">Transmembrane</keyword>
<evidence type="ECO:0000256" key="1">
    <source>
        <dbReference type="ARBA" id="ARBA00004141"/>
    </source>
</evidence>
<feature type="transmembrane region" description="Helical" evidence="6">
    <location>
        <begin position="90"/>
        <end position="114"/>
    </location>
</feature>
<feature type="transmembrane region" description="Helical" evidence="6">
    <location>
        <begin position="22"/>
        <end position="43"/>
    </location>
</feature>
<evidence type="ECO:0000313" key="8">
    <source>
        <dbReference type="EMBL" id="MFC0424175.1"/>
    </source>
</evidence>
<keyword evidence="9" id="KW-1185">Reference proteome</keyword>
<dbReference type="RefSeq" id="WP_345370858.1">
    <property type="nucleotide sequence ID" value="NZ_BAABRM010000055.1"/>
</dbReference>
<organism evidence="8 9">
    <name type="scientific">Lactiplantibacillus plajomi</name>
    <dbReference type="NCBI Taxonomy" id="1457217"/>
    <lineage>
        <taxon>Bacteria</taxon>
        <taxon>Bacillati</taxon>
        <taxon>Bacillota</taxon>
        <taxon>Bacilli</taxon>
        <taxon>Lactobacillales</taxon>
        <taxon>Lactobacillaceae</taxon>
        <taxon>Lactiplantibacillus</taxon>
    </lineage>
</organism>
<evidence type="ECO:0000256" key="3">
    <source>
        <dbReference type="ARBA" id="ARBA00022692"/>
    </source>
</evidence>
<evidence type="ECO:0000256" key="2">
    <source>
        <dbReference type="ARBA" id="ARBA00009399"/>
    </source>
</evidence>
<reference evidence="8 9" key="1">
    <citation type="submission" date="2024-09" db="EMBL/GenBank/DDBJ databases">
        <authorList>
            <person name="Sun Q."/>
            <person name="Mori K."/>
        </authorList>
    </citation>
    <scope>NUCLEOTIDE SEQUENCE [LARGE SCALE GENOMIC DNA]</scope>
    <source>
        <strain evidence="8 9">TBRC 4575</strain>
    </source>
</reference>
<sequence length="146" mass="16938">MNAINYGTSESMRTLQQLWRRYHAVLAYLFFGGLTTVVNYVVFGITNLWTPYLVANTIAWLLSVLFAYVTNKRWVFDAQTSTTGAVLKEVTSFFGFRLLSYFIDQLIMIIGISWLGGNPWLVKLIDQVIIVVLNWFFSKLFIFKNR</sequence>
<keyword evidence="4 6" id="KW-1133">Transmembrane helix</keyword>
<dbReference type="PANTHER" id="PTHR38459:SF5">
    <property type="entry name" value="CELL WALL TEICHOIC ACID GLYCOSYLATION PROTEIN GTCA"/>
    <property type="match status" value="1"/>
</dbReference>
<dbReference type="Pfam" id="PF04138">
    <property type="entry name" value="GtrA_DPMS_TM"/>
    <property type="match status" value="1"/>
</dbReference>
<keyword evidence="5 6" id="KW-0472">Membrane</keyword>
<feature type="transmembrane region" description="Helical" evidence="6">
    <location>
        <begin position="120"/>
        <end position="142"/>
    </location>
</feature>